<dbReference type="EMBL" id="JAVDQD010000002">
    <property type="protein sequence ID" value="MDR6239308.1"/>
    <property type="molecule type" value="Genomic_DNA"/>
</dbReference>
<keyword evidence="2" id="KW-1185">Reference proteome</keyword>
<sequence>MNATAQSNKASKDNSKKSILARSCDPELSRSFAEIAPSLTGNAEYVYVTNDDEFFKQLKSRKWSVVYFAPGACRFSAAQRQIPGSRNNTANWSLDDYIKYIKTIQGDSIQIAQSPFESESLKELNKALDKAYNVK</sequence>
<protein>
    <submittedName>
        <fullName evidence="1">Uncharacterized protein</fullName>
    </submittedName>
</protein>
<gene>
    <name evidence="1" type="ORF">HNQ88_002345</name>
</gene>
<dbReference type="Proteomes" id="UP001185092">
    <property type="component" value="Unassembled WGS sequence"/>
</dbReference>
<dbReference type="RefSeq" id="WP_309938922.1">
    <property type="nucleotide sequence ID" value="NZ_AP025305.1"/>
</dbReference>
<reference evidence="1" key="1">
    <citation type="submission" date="2023-07" db="EMBL/GenBank/DDBJ databases">
        <title>Genomic Encyclopedia of Type Strains, Phase IV (KMG-IV): sequencing the most valuable type-strain genomes for metagenomic binning, comparative biology and taxonomic classification.</title>
        <authorList>
            <person name="Goeker M."/>
        </authorList>
    </citation>
    <scope>NUCLEOTIDE SEQUENCE</scope>
    <source>
        <strain evidence="1">DSM 26174</strain>
    </source>
</reference>
<accession>A0AAE4BSY8</accession>
<dbReference type="AlphaFoldDB" id="A0AAE4BSY8"/>
<evidence type="ECO:0000313" key="1">
    <source>
        <dbReference type="EMBL" id="MDR6239308.1"/>
    </source>
</evidence>
<proteinExistence type="predicted"/>
<comment type="caution">
    <text evidence="1">The sequence shown here is derived from an EMBL/GenBank/DDBJ whole genome shotgun (WGS) entry which is preliminary data.</text>
</comment>
<organism evidence="1 2">
    <name type="scientific">Aureibacter tunicatorum</name>
    <dbReference type="NCBI Taxonomy" id="866807"/>
    <lineage>
        <taxon>Bacteria</taxon>
        <taxon>Pseudomonadati</taxon>
        <taxon>Bacteroidota</taxon>
        <taxon>Cytophagia</taxon>
        <taxon>Cytophagales</taxon>
        <taxon>Persicobacteraceae</taxon>
        <taxon>Aureibacter</taxon>
    </lineage>
</organism>
<name>A0AAE4BSY8_9BACT</name>
<evidence type="ECO:0000313" key="2">
    <source>
        <dbReference type="Proteomes" id="UP001185092"/>
    </source>
</evidence>